<dbReference type="InterPro" id="IPR013325">
    <property type="entry name" value="RNA_pol_sigma_r2"/>
</dbReference>
<dbReference type="InterPro" id="IPR007627">
    <property type="entry name" value="RNA_pol_sigma70_r2"/>
</dbReference>
<dbReference type="Pfam" id="PF04542">
    <property type="entry name" value="Sigma70_r2"/>
    <property type="match status" value="1"/>
</dbReference>
<dbReference type="Gene3D" id="1.10.1740.10">
    <property type="match status" value="1"/>
</dbReference>
<dbReference type="RefSeq" id="WP_345078193.1">
    <property type="nucleotide sequence ID" value="NZ_BAABFA010000005.1"/>
</dbReference>
<evidence type="ECO:0000256" key="3">
    <source>
        <dbReference type="ARBA" id="ARBA00023082"/>
    </source>
</evidence>
<reference evidence="8" key="1">
    <citation type="journal article" date="2019" name="Int. J. Syst. Evol. Microbiol.">
        <title>The Global Catalogue of Microorganisms (GCM) 10K type strain sequencing project: providing services to taxonomists for standard genome sequencing and annotation.</title>
        <authorList>
            <consortium name="The Broad Institute Genomics Platform"/>
            <consortium name="The Broad Institute Genome Sequencing Center for Infectious Disease"/>
            <person name="Wu L."/>
            <person name="Ma J."/>
        </authorList>
    </citation>
    <scope>NUCLEOTIDE SEQUENCE [LARGE SCALE GENOMIC DNA]</scope>
    <source>
        <strain evidence="8">JCM 32105</strain>
    </source>
</reference>
<organism evidence="7 8">
    <name type="scientific">Nemorincola caseinilytica</name>
    <dbReference type="NCBI Taxonomy" id="2054315"/>
    <lineage>
        <taxon>Bacteria</taxon>
        <taxon>Pseudomonadati</taxon>
        <taxon>Bacteroidota</taxon>
        <taxon>Chitinophagia</taxon>
        <taxon>Chitinophagales</taxon>
        <taxon>Chitinophagaceae</taxon>
        <taxon>Nemorincola</taxon>
    </lineage>
</organism>
<evidence type="ECO:0000259" key="6">
    <source>
        <dbReference type="Pfam" id="PF08281"/>
    </source>
</evidence>
<dbReference type="Pfam" id="PF08281">
    <property type="entry name" value="Sigma70_r4_2"/>
    <property type="match status" value="1"/>
</dbReference>
<keyword evidence="4" id="KW-0804">Transcription</keyword>
<name>A0ABP8N4K3_9BACT</name>
<keyword evidence="2" id="KW-0805">Transcription regulation</keyword>
<dbReference type="InterPro" id="IPR014284">
    <property type="entry name" value="RNA_pol_sigma-70_dom"/>
</dbReference>
<comment type="similarity">
    <text evidence="1">Belongs to the sigma-70 factor family. ECF subfamily.</text>
</comment>
<evidence type="ECO:0000313" key="8">
    <source>
        <dbReference type="Proteomes" id="UP001500067"/>
    </source>
</evidence>
<dbReference type="InterPro" id="IPR036388">
    <property type="entry name" value="WH-like_DNA-bd_sf"/>
</dbReference>
<keyword evidence="8" id="KW-1185">Reference proteome</keyword>
<evidence type="ECO:0000259" key="5">
    <source>
        <dbReference type="Pfam" id="PF04542"/>
    </source>
</evidence>
<dbReference type="EMBL" id="BAABFA010000005">
    <property type="protein sequence ID" value="GAA4461222.1"/>
    <property type="molecule type" value="Genomic_DNA"/>
</dbReference>
<sequence>MRIDLSGTTDEAYLVECCKRNDPAAQHILYNKYVEDMMILCLRYIAQHEDAKEALMDGFLSFFRGIGSFSYRGEGSVKAWMKKVMVNSCLMHLRKQDRNTILVADTTEYEHKEAGDDILGQLAAKEILRLLHELPDGYRMVFNLYVFEDMTHKDIAEMLGISESTSKSQLHRARALLQKQISQQTKSNENAIG</sequence>
<evidence type="ECO:0000256" key="2">
    <source>
        <dbReference type="ARBA" id="ARBA00023015"/>
    </source>
</evidence>
<dbReference type="NCBIfam" id="TIGR02937">
    <property type="entry name" value="sigma70-ECF"/>
    <property type="match status" value="1"/>
</dbReference>
<proteinExistence type="inferred from homology"/>
<comment type="caution">
    <text evidence="7">The sequence shown here is derived from an EMBL/GenBank/DDBJ whole genome shotgun (WGS) entry which is preliminary data.</text>
</comment>
<evidence type="ECO:0000256" key="1">
    <source>
        <dbReference type="ARBA" id="ARBA00010641"/>
    </source>
</evidence>
<feature type="domain" description="RNA polymerase sigma factor 70 region 4 type 2" evidence="6">
    <location>
        <begin position="126"/>
        <end position="177"/>
    </location>
</feature>
<accession>A0ABP8N4K3</accession>
<feature type="domain" description="RNA polymerase sigma-70 region 2" evidence="5">
    <location>
        <begin position="29"/>
        <end position="98"/>
    </location>
</feature>
<keyword evidence="3" id="KW-0731">Sigma factor</keyword>
<dbReference type="InterPro" id="IPR013324">
    <property type="entry name" value="RNA_pol_sigma_r3/r4-like"/>
</dbReference>
<dbReference type="InterPro" id="IPR039425">
    <property type="entry name" value="RNA_pol_sigma-70-like"/>
</dbReference>
<dbReference type="Proteomes" id="UP001500067">
    <property type="component" value="Unassembled WGS sequence"/>
</dbReference>
<dbReference type="Gene3D" id="1.10.10.10">
    <property type="entry name" value="Winged helix-like DNA-binding domain superfamily/Winged helix DNA-binding domain"/>
    <property type="match status" value="1"/>
</dbReference>
<evidence type="ECO:0000256" key="4">
    <source>
        <dbReference type="ARBA" id="ARBA00023163"/>
    </source>
</evidence>
<dbReference type="InterPro" id="IPR013249">
    <property type="entry name" value="RNA_pol_sigma70_r4_t2"/>
</dbReference>
<protein>
    <submittedName>
        <fullName evidence="7">Sigma-70 family RNA polymerase sigma factor</fullName>
    </submittedName>
</protein>
<dbReference type="SUPFAM" id="SSF88659">
    <property type="entry name" value="Sigma3 and sigma4 domains of RNA polymerase sigma factors"/>
    <property type="match status" value="1"/>
</dbReference>
<dbReference type="PANTHER" id="PTHR43133:SF46">
    <property type="entry name" value="RNA POLYMERASE SIGMA-70 FACTOR ECF SUBFAMILY"/>
    <property type="match status" value="1"/>
</dbReference>
<gene>
    <name evidence="7" type="ORF">GCM10023093_05520</name>
</gene>
<dbReference type="PANTHER" id="PTHR43133">
    <property type="entry name" value="RNA POLYMERASE ECF-TYPE SIGMA FACTO"/>
    <property type="match status" value="1"/>
</dbReference>
<evidence type="ECO:0000313" key="7">
    <source>
        <dbReference type="EMBL" id="GAA4461222.1"/>
    </source>
</evidence>
<dbReference type="CDD" id="cd06171">
    <property type="entry name" value="Sigma70_r4"/>
    <property type="match status" value="1"/>
</dbReference>
<dbReference type="SUPFAM" id="SSF88946">
    <property type="entry name" value="Sigma2 domain of RNA polymerase sigma factors"/>
    <property type="match status" value="1"/>
</dbReference>